<keyword evidence="2" id="KW-1185">Reference proteome</keyword>
<protein>
    <submittedName>
        <fullName evidence="1">32633_t:CDS:1</fullName>
    </submittedName>
</protein>
<evidence type="ECO:0000313" key="1">
    <source>
        <dbReference type="EMBL" id="CAG8802989.1"/>
    </source>
</evidence>
<name>A0ABN7VWJ7_GIGMA</name>
<sequence>INLSILITDPLFTNTKSNTTIAKIIRSLYEQEITLHNNNIQ</sequence>
<dbReference type="EMBL" id="CAJVQB010023942">
    <property type="protein sequence ID" value="CAG8802989.1"/>
    <property type="molecule type" value="Genomic_DNA"/>
</dbReference>
<evidence type="ECO:0000313" key="2">
    <source>
        <dbReference type="Proteomes" id="UP000789901"/>
    </source>
</evidence>
<feature type="non-terminal residue" evidence="1">
    <location>
        <position position="1"/>
    </location>
</feature>
<reference evidence="1 2" key="1">
    <citation type="submission" date="2021-06" db="EMBL/GenBank/DDBJ databases">
        <authorList>
            <person name="Kallberg Y."/>
            <person name="Tangrot J."/>
            <person name="Rosling A."/>
        </authorList>
    </citation>
    <scope>NUCLEOTIDE SEQUENCE [LARGE SCALE GENOMIC DNA]</scope>
    <source>
        <strain evidence="1 2">120-4 pot B 10/14</strain>
    </source>
</reference>
<proteinExistence type="predicted"/>
<dbReference type="Proteomes" id="UP000789901">
    <property type="component" value="Unassembled WGS sequence"/>
</dbReference>
<organism evidence="1 2">
    <name type="scientific">Gigaspora margarita</name>
    <dbReference type="NCBI Taxonomy" id="4874"/>
    <lineage>
        <taxon>Eukaryota</taxon>
        <taxon>Fungi</taxon>
        <taxon>Fungi incertae sedis</taxon>
        <taxon>Mucoromycota</taxon>
        <taxon>Glomeromycotina</taxon>
        <taxon>Glomeromycetes</taxon>
        <taxon>Diversisporales</taxon>
        <taxon>Gigasporaceae</taxon>
        <taxon>Gigaspora</taxon>
    </lineage>
</organism>
<comment type="caution">
    <text evidence="1">The sequence shown here is derived from an EMBL/GenBank/DDBJ whole genome shotgun (WGS) entry which is preliminary data.</text>
</comment>
<accession>A0ABN7VWJ7</accession>
<gene>
    <name evidence="1" type="ORF">GMARGA_LOCUS23547</name>
</gene>